<feature type="repeat" description="WD" evidence="6">
    <location>
        <begin position="21"/>
        <end position="62"/>
    </location>
</feature>
<evidence type="ECO:0000256" key="4">
    <source>
        <dbReference type="ARBA" id="ARBA00022737"/>
    </source>
</evidence>
<dbReference type="InterPro" id="IPR051980">
    <property type="entry name" value="WD_repeat_MORG1"/>
</dbReference>
<dbReference type="GO" id="GO:0071013">
    <property type="term" value="C:catalytic step 2 spliceosome"/>
    <property type="evidence" value="ECO:0007669"/>
    <property type="project" value="TreeGrafter"/>
</dbReference>
<reference evidence="7 8" key="1">
    <citation type="journal article" date="2018" name="Mol. Biol. Evol.">
        <title>Broad Genomic Sampling Reveals a Smut Pathogenic Ancestry of the Fungal Clade Ustilaginomycotina.</title>
        <authorList>
            <person name="Kijpornyongpan T."/>
            <person name="Mondo S.J."/>
            <person name="Barry K."/>
            <person name="Sandor L."/>
            <person name="Lee J."/>
            <person name="Lipzen A."/>
            <person name="Pangilinan J."/>
            <person name="LaButti K."/>
            <person name="Hainaut M."/>
            <person name="Henrissat B."/>
            <person name="Grigoriev I.V."/>
            <person name="Spatafora J.W."/>
            <person name="Aime M.C."/>
        </authorList>
    </citation>
    <scope>NUCLEOTIDE SEQUENCE [LARGE SCALE GENOMIC DNA]</scope>
    <source>
        <strain evidence="7 8">MCA 5214</strain>
    </source>
</reference>
<evidence type="ECO:0000256" key="1">
    <source>
        <dbReference type="ARBA" id="ARBA00004496"/>
    </source>
</evidence>
<name>A0A316UT18_9BASI</name>
<dbReference type="RefSeq" id="XP_025363058.1">
    <property type="nucleotide sequence ID" value="XM_025503514.1"/>
</dbReference>
<dbReference type="InterPro" id="IPR015943">
    <property type="entry name" value="WD40/YVTN_repeat-like_dom_sf"/>
</dbReference>
<accession>A0A316UT18</accession>
<feature type="repeat" description="WD" evidence="6">
    <location>
        <begin position="73"/>
        <end position="114"/>
    </location>
</feature>
<dbReference type="SMART" id="SM00320">
    <property type="entry name" value="WD40"/>
    <property type="match status" value="6"/>
</dbReference>
<protein>
    <submittedName>
        <fullName evidence="7">WD40 repeat-like protein</fullName>
    </submittedName>
</protein>
<dbReference type="SUPFAM" id="SSF50978">
    <property type="entry name" value="WD40 repeat-like"/>
    <property type="match status" value="1"/>
</dbReference>
<evidence type="ECO:0000256" key="6">
    <source>
        <dbReference type="PROSITE-ProRule" id="PRU00221"/>
    </source>
</evidence>
<dbReference type="Proteomes" id="UP000245884">
    <property type="component" value="Unassembled WGS sequence"/>
</dbReference>
<dbReference type="InterPro" id="IPR036322">
    <property type="entry name" value="WD40_repeat_dom_sf"/>
</dbReference>
<dbReference type="PROSITE" id="PS50082">
    <property type="entry name" value="WD_REPEATS_2"/>
    <property type="match status" value="4"/>
</dbReference>
<evidence type="ECO:0000256" key="2">
    <source>
        <dbReference type="ARBA" id="ARBA00022490"/>
    </source>
</evidence>
<dbReference type="GO" id="GO:0000398">
    <property type="term" value="P:mRNA splicing, via spliceosome"/>
    <property type="evidence" value="ECO:0007669"/>
    <property type="project" value="TreeGrafter"/>
</dbReference>
<dbReference type="EMBL" id="KZ819665">
    <property type="protein sequence ID" value="PWN28446.1"/>
    <property type="molecule type" value="Genomic_DNA"/>
</dbReference>
<dbReference type="Pfam" id="PF00400">
    <property type="entry name" value="WD40"/>
    <property type="match status" value="4"/>
</dbReference>
<dbReference type="Gene3D" id="2.130.10.10">
    <property type="entry name" value="YVTN repeat-like/Quinoprotein amine dehydrogenase"/>
    <property type="match status" value="1"/>
</dbReference>
<gene>
    <name evidence="7" type="ORF">BDZ90DRAFT_148397</name>
</gene>
<dbReference type="GO" id="GO:0005737">
    <property type="term" value="C:cytoplasm"/>
    <property type="evidence" value="ECO:0007669"/>
    <property type="project" value="UniProtKB-SubCell"/>
</dbReference>
<keyword evidence="8" id="KW-1185">Reference proteome</keyword>
<organism evidence="7 8">
    <name type="scientific">Jaminaea rosea</name>
    <dbReference type="NCBI Taxonomy" id="1569628"/>
    <lineage>
        <taxon>Eukaryota</taxon>
        <taxon>Fungi</taxon>
        <taxon>Dikarya</taxon>
        <taxon>Basidiomycota</taxon>
        <taxon>Ustilaginomycotina</taxon>
        <taxon>Exobasidiomycetes</taxon>
        <taxon>Microstromatales</taxon>
        <taxon>Microstromatales incertae sedis</taxon>
        <taxon>Jaminaea</taxon>
    </lineage>
</organism>
<dbReference type="PRINTS" id="PR00320">
    <property type="entry name" value="GPROTEINBRPT"/>
</dbReference>
<keyword evidence="2" id="KW-0963">Cytoplasm</keyword>
<keyword evidence="3 6" id="KW-0853">WD repeat</keyword>
<sequence length="346" mass="36711">MTTTKAAAHQPLGQRPLLSLPAAHKGVCHIVRYDANGRYLLSGGADRTIKLWNAAASPQPSSSSAAQPIKVYQGAHSHEILALDITRDNARFASGGPDKAVMLWDVPTSTVLRRFSAHQGAINDVRFAGPSNDGAQAQVLCTAGFDGVLRFYDLRAQGAWRPILEAKDARDAIQTICLGGQDGASVWTGSVDGVVRQYDLRKGTLTQDTVDEPVVSLSLSSGATGAQLLLVSTSDSTHRLLDVADGSLLQSFTGHKNEAYRCHSTLSSPIEDQVVAGDEDGKLRTWDLVTGKQSQALDVAAGAETTIPPRSARSRAVLWTECNPRKEGPLQIVTGGADGAVHVWSA</sequence>
<keyword evidence="4" id="KW-0677">Repeat</keyword>
<comment type="subcellular location">
    <subcellularLocation>
        <location evidence="1">Cytoplasm</location>
    </subcellularLocation>
</comment>
<proteinExistence type="inferred from homology"/>
<dbReference type="InterPro" id="IPR020472">
    <property type="entry name" value="WD40_PAC1"/>
</dbReference>
<dbReference type="OrthoDB" id="1068471at2759"/>
<evidence type="ECO:0000313" key="8">
    <source>
        <dbReference type="Proteomes" id="UP000245884"/>
    </source>
</evidence>
<evidence type="ECO:0000256" key="5">
    <source>
        <dbReference type="ARBA" id="ARBA00038145"/>
    </source>
</evidence>
<feature type="repeat" description="WD" evidence="6">
    <location>
        <begin position="332"/>
        <end position="346"/>
    </location>
</feature>
<dbReference type="GeneID" id="37025337"/>
<evidence type="ECO:0000256" key="3">
    <source>
        <dbReference type="ARBA" id="ARBA00022574"/>
    </source>
</evidence>
<dbReference type="AlphaFoldDB" id="A0A316UT18"/>
<dbReference type="PROSITE" id="PS50294">
    <property type="entry name" value="WD_REPEATS_REGION"/>
    <property type="match status" value="2"/>
</dbReference>
<dbReference type="PANTHER" id="PTHR22842">
    <property type="entry name" value="WD40 REPEAT PROTEIN"/>
    <property type="match status" value="1"/>
</dbReference>
<comment type="similarity">
    <text evidence="5">Belongs to the WD repeat MORG1 family.</text>
</comment>
<evidence type="ECO:0000313" key="7">
    <source>
        <dbReference type="EMBL" id="PWN28446.1"/>
    </source>
</evidence>
<dbReference type="PANTHER" id="PTHR22842:SF3">
    <property type="entry name" value="WD REPEAT DOMAIN-CONTAINING PROTEIN 83"/>
    <property type="match status" value="1"/>
</dbReference>
<dbReference type="InterPro" id="IPR001680">
    <property type="entry name" value="WD40_rpt"/>
</dbReference>
<dbReference type="STRING" id="1569628.A0A316UT18"/>
<feature type="repeat" description="WD" evidence="6">
    <location>
        <begin position="274"/>
        <end position="296"/>
    </location>
</feature>